<evidence type="ECO:0000313" key="7">
    <source>
        <dbReference type="EMBL" id="MDD7973111.1"/>
    </source>
</evidence>
<keyword evidence="8" id="KW-1185">Reference proteome</keyword>
<dbReference type="InterPro" id="IPR027417">
    <property type="entry name" value="P-loop_NTPase"/>
</dbReference>
<dbReference type="Proteomes" id="UP001431784">
    <property type="component" value="Unassembled WGS sequence"/>
</dbReference>
<dbReference type="PROSITE" id="PS50893">
    <property type="entry name" value="ABC_TRANSPORTER_2"/>
    <property type="match status" value="1"/>
</dbReference>
<evidence type="ECO:0000256" key="4">
    <source>
        <dbReference type="ARBA" id="ARBA00022967"/>
    </source>
</evidence>
<evidence type="ECO:0000256" key="1">
    <source>
        <dbReference type="ARBA" id="ARBA00022448"/>
    </source>
</evidence>
<dbReference type="InterPro" id="IPR017871">
    <property type="entry name" value="ABC_transporter-like_CS"/>
</dbReference>
<dbReference type="GO" id="GO:0005524">
    <property type="term" value="F:ATP binding"/>
    <property type="evidence" value="ECO:0007669"/>
    <property type="project" value="UniProtKB-KW"/>
</dbReference>
<reference evidence="7" key="1">
    <citation type="submission" date="2023-02" db="EMBL/GenBank/DDBJ databases">
        <title>Description of Roseinatronobacter alkalisoli sp. nov., an alkaliphilic bacerium isolated from soda soil.</title>
        <authorList>
            <person name="Wei W."/>
        </authorList>
    </citation>
    <scope>NUCLEOTIDE SEQUENCE</scope>
    <source>
        <strain evidence="7">HJB301</strain>
    </source>
</reference>
<dbReference type="PANTHER" id="PTHR42794">
    <property type="entry name" value="HEMIN IMPORT ATP-BINDING PROTEIN HMUV"/>
    <property type="match status" value="1"/>
</dbReference>
<dbReference type="CDD" id="cd03214">
    <property type="entry name" value="ABC_Iron-Siderophores_B12_Hemin"/>
    <property type="match status" value="1"/>
</dbReference>
<dbReference type="RefSeq" id="WP_274353784.1">
    <property type="nucleotide sequence ID" value="NZ_JAQZSM010000025.1"/>
</dbReference>
<protein>
    <submittedName>
        <fullName evidence="7">ABC transporter ATP-binding protein</fullName>
    </submittedName>
</protein>
<keyword evidence="2" id="KW-0547">Nucleotide-binding</keyword>
<keyword evidence="3 7" id="KW-0067">ATP-binding</keyword>
<organism evidence="7 8">
    <name type="scientific">Roseinatronobacter alkalisoli</name>
    <dbReference type="NCBI Taxonomy" id="3028235"/>
    <lineage>
        <taxon>Bacteria</taxon>
        <taxon>Pseudomonadati</taxon>
        <taxon>Pseudomonadota</taxon>
        <taxon>Alphaproteobacteria</taxon>
        <taxon>Rhodobacterales</taxon>
        <taxon>Paracoccaceae</taxon>
        <taxon>Roseinatronobacter</taxon>
    </lineage>
</organism>
<dbReference type="EMBL" id="JAQZSM010000025">
    <property type="protein sequence ID" value="MDD7973111.1"/>
    <property type="molecule type" value="Genomic_DNA"/>
</dbReference>
<keyword evidence="1" id="KW-0813">Transport</keyword>
<evidence type="ECO:0000256" key="5">
    <source>
        <dbReference type="ARBA" id="ARBA00037066"/>
    </source>
</evidence>
<dbReference type="InterPro" id="IPR003593">
    <property type="entry name" value="AAA+_ATPase"/>
</dbReference>
<dbReference type="PROSITE" id="PS00211">
    <property type="entry name" value="ABC_TRANSPORTER_1"/>
    <property type="match status" value="1"/>
</dbReference>
<comment type="caution">
    <text evidence="7">The sequence shown here is derived from an EMBL/GenBank/DDBJ whole genome shotgun (WGS) entry which is preliminary data.</text>
</comment>
<feature type="domain" description="ABC transporter" evidence="6">
    <location>
        <begin position="4"/>
        <end position="240"/>
    </location>
</feature>
<evidence type="ECO:0000313" key="8">
    <source>
        <dbReference type="Proteomes" id="UP001431784"/>
    </source>
</evidence>
<sequence>MTHLHAHGMTVRYGGTTVLHNVTLPALQPGSVTALIGPNAAGKSTLLRALAGLGPLAAGEVWLADTRLDGMRRRDWARHVRYVPQLFGHSAALTVLDAVLVARLAGDLHVRAAAQDRTAAAEALVEVGIAHLAERPVTDLSGGQQQLVALAMGLARPAPVLLLDEPTSALDLRRQLELLNVARRVARDRNVILIAALHDLNLAIRHADSCILMYDGRICATGTPEDVILSAHSEGVYGVRLNKAETAAGRLLVEAEL</sequence>
<comment type="function">
    <text evidence="5">Part of the ABC transporter complex HmuTUV involved in hemin import. Responsible for energy coupling to the transport system.</text>
</comment>
<proteinExistence type="predicted"/>
<dbReference type="SUPFAM" id="SSF52540">
    <property type="entry name" value="P-loop containing nucleoside triphosphate hydrolases"/>
    <property type="match status" value="1"/>
</dbReference>
<gene>
    <name evidence="7" type="ORF">PUT78_18665</name>
</gene>
<evidence type="ECO:0000259" key="6">
    <source>
        <dbReference type="PROSITE" id="PS50893"/>
    </source>
</evidence>
<dbReference type="InterPro" id="IPR003439">
    <property type="entry name" value="ABC_transporter-like_ATP-bd"/>
</dbReference>
<evidence type="ECO:0000256" key="3">
    <source>
        <dbReference type="ARBA" id="ARBA00022840"/>
    </source>
</evidence>
<dbReference type="PANTHER" id="PTHR42794:SF1">
    <property type="entry name" value="HEMIN IMPORT ATP-BINDING PROTEIN HMUV"/>
    <property type="match status" value="1"/>
</dbReference>
<dbReference type="Gene3D" id="3.40.50.300">
    <property type="entry name" value="P-loop containing nucleotide triphosphate hydrolases"/>
    <property type="match status" value="1"/>
</dbReference>
<dbReference type="SMART" id="SM00382">
    <property type="entry name" value="AAA"/>
    <property type="match status" value="1"/>
</dbReference>
<keyword evidence="4" id="KW-1278">Translocase</keyword>
<accession>A0ABT5TFG6</accession>
<name>A0ABT5TFG6_9RHOB</name>
<dbReference type="Pfam" id="PF00005">
    <property type="entry name" value="ABC_tran"/>
    <property type="match status" value="1"/>
</dbReference>
<evidence type="ECO:0000256" key="2">
    <source>
        <dbReference type="ARBA" id="ARBA00022741"/>
    </source>
</evidence>